<keyword evidence="3" id="KW-1185">Reference proteome</keyword>
<keyword evidence="1" id="KW-0472">Membrane</keyword>
<reference evidence="3" key="1">
    <citation type="submission" date="2018-05" db="EMBL/GenBank/DDBJ databases">
        <title>Micromonospora globispora sp. nov. and Micromonospora rugosa sp. nov., isolated from marine sediment.</title>
        <authorList>
            <person name="Carro L."/>
            <person name="Aysel V."/>
            <person name="Cetin D."/>
            <person name="Igual J.M."/>
            <person name="Klenk H.-P."/>
            <person name="Trujillo M.E."/>
            <person name="Sahin N."/>
        </authorList>
    </citation>
    <scope>NUCLEOTIDE SEQUENCE [LARGE SCALE GENOMIC DNA]</scope>
    <source>
        <strain evidence="3">S2904</strain>
    </source>
</reference>
<name>A0A317K7H2_9ACTN</name>
<dbReference type="AlphaFoldDB" id="A0A317K7H2"/>
<evidence type="ECO:0000313" key="2">
    <source>
        <dbReference type="EMBL" id="PWU47802.1"/>
    </source>
</evidence>
<evidence type="ECO:0000313" key="3">
    <source>
        <dbReference type="Proteomes" id="UP000245683"/>
    </source>
</evidence>
<comment type="caution">
    <text evidence="2">The sequence shown here is derived from an EMBL/GenBank/DDBJ whole genome shotgun (WGS) entry which is preliminary data.</text>
</comment>
<evidence type="ECO:0008006" key="4">
    <source>
        <dbReference type="Google" id="ProtNLM"/>
    </source>
</evidence>
<feature type="transmembrane region" description="Helical" evidence="1">
    <location>
        <begin position="51"/>
        <end position="68"/>
    </location>
</feature>
<sequence length="70" mass="7310">MTAIALSVVRAGPVQAAVLALLLLALIARIVLQLAAEPARRNLLRGLDLAAAPLLVAFVIIVVERFVALS</sequence>
<proteinExistence type="predicted"/>
<dbReference type="OrthoDB" id="9904128at2"/>
<dbReference type="Proteomes" id="UP000245683">
    <property type="component" value="Unassembled WGS sequence"/>
</dbReference>
<protein>
    <recommendedName>
        <fullName evidence="4">DUF3017 domain-containing protein</fullName>
    </recommendedName>
</protein>
<organism evidence="2 3">
    <name type="scientific">Micromonospora globispora</name>
    <dbReference type="NCBI Taxonomy" id="1450148"/>
    <lineage>
        <taxon>Bacteria</taxon>
        <taxon>Bacillati</taxon>
        <taxon>Actinomycetota</taxon>
        <taxon>Actinomycetes</taxon>
        <taxon>Micromonosporales</taxon>
        <taxon>Micromonosporaceae</taxon>
        <taxon>Micromonospora</taxon>
    </lineage>
</organism>
<dbReference type="RefSeq" id="WP_109945005.1">
    <property type="nucleotide sequence ID" value="NZ_QGGF01000496.1"/>
</dbReference>
<keyword evidence="1" id="KW-0812">Transmembrane</keyword>
<dbReference type="EMBL" id="QGSV01000175">
    <property type="protein sequence ID" value="PWU47802.1"/>
    <property type="molecule type" value="Genomic_DNA"/>
</dbReference>
<evidence type="ECO:0000256" key="1">
    <source>
        <dbReference type="SAM" id="Phobius"/>
    </source>
</evidence>
<keyword evidence="1" id="KW-1133">Transmembrane helix</keyword>
<accession>A0A317K7H2</accession>
<gene>
    <name evidence="2" type="ORF">DLJ46_13420</name>
</gene>